<evidence type="ECO:0000313" key="2">
    <source>
        <dbReference type="Proteomes" id="UP000265703"/>
    </source>
</evidence>
<accession>A0A397SGY2</accession>
<comment type="caution">
    <text evidence="1">The sequence shown here is derived from an EMBL/GenBank/DDBJ whole genome shotgun (WGS) entry which is preliminary data.</text>
</comment>
<reference evidence="1 2" key="1">
    <citation type="submission" date="2018-06" db="EMBL/GenBank/DDBJ databases">
        <title>Comparative genomics reveals the genomic features of Rhizophagus irregularis, R. cerebriforme, R. diaphanum and Gigaspora rosea, and their symbiotic lifestyle signature.</title>
        <authorList>
            <person name="Morin E."/>
            <person name="San Clemente H."/>
            <person name="Chen E.C.H."/>
            <person name="De La Providencia I."/>
            <person name="Hainaut M."/>
            <person name="Kuo A."/>
            <person name="Kohler A."/>
            <person name="Murat C."/>
            <person name="Tang N."/>
            <person name="Roy S."/>
            <person name="Loubradou J."/>
            <person name="Henrissat B."/>
            <person name="Grigoriev I.V."/>
            <person name="Corradi N."/>
            <person name="Roux C."/>
            <person name="Martin F.M."/>
        </authorList>
    </citation>
    <scope>NUCLEOTIDE SEQUENCE [LARGE SCALE GENOMIC DNA]</scope>
    <source>
        <strain evidence="1 2">DAOM 227022</strain>
    </source>
</reference>
<dbReference type="OrthoDB" id="4192220at2759"/>
<dbReference type="SUPFAM" id="SSF52047">
    <property type="entry name" value="RNI-like"/>
    <property type="match status" value="1"/>
</dbReference>
<sequence length="447" mass="52459">MDLKLLNYDCLRNVIEHLEYNKNTLFKCLLVNRSWCKITIPYLWKNPFSIVSRPKENSKKLLTTIISMFPFDEKSEDKLKTCDYELIYLKYESSIFNYLSFLRIFKSNEFHAFIDKCTRREIKLQKNEDMISSILSFNICKIIFKHCKNIRQIKLLTINRKIINTKSFNNLSNINELEIGNLTEVQCIKKLAHICKKINKIIIIVNVFRNSQELVNLFEVQQNLKIVHFLSNLTSCQIIPKELSTQIYSIEKLYMKNFMFSPLKQINSFSKLKHLEISLTTCSPQTITIFQKLSCPLLKVLKFHDDFPPLDVLANFIEKTEGHLQCFNLEISKNAIILLDNNAKGLLRSVTKSCPKIKSFSTILNYTEELILLKYLVHSCNELNNLILYTNIDEMVDQLLKEQFGINEKWKVEREAYGKHSSRSRNGEINKFLITRLGCDEHSFSID</sequence>
<gene>
    <name evidence="1" type="ORF">C1645_545274</name>
</gene>
<dbReference type="AlphaFoldDB" id="A0A397SGY2"/>
<dbReference type="Proteomes" id="UP000265703">
    <property type="component" value="Unassembled WGS sequence"/>
</dbReference>
<evidence type="ECO:0008006" key="3">
    <source>
        <dbReference type="Google" id="ProtNLM"/>
    </source>
</evidence>
<name>A0A397SGY2_9GLOM</name>
<dbReference type="EMBL" id="QKYT01000757">
    <property type="protein sequence ID" value="RIA81704.1"/>
    <property type="molecule type" value="Genomic_DNA"/>
</dbReference>
<proteinExistence type="predicted"/>
<keyword evidence="2" id="KW-1185">Reference proteome</keyword>
<evidence type="ECO:0000313" key="1">
    <source>
        <dbReference type="EMBL" id="RIA81704.1"/>
    </source>
</evidence>
<organism evidence="1 2">
    <name type="scientific">Glomus cerebriforme</name>
    <dbReference type="NCBI Taxonomy" id="658196"/>
    <lineage>
        <taxon>Eukaryota</taxon>
        <taxon>Fungi</taxon>
        <taxon>Fungi incertae sedis</taxon>
        <taxon>Mucoromycota</taxon>
        <taxon>Glomeromycotina</taxon>
        <taxon>Glomeromycetes</taxon>
        <taxon>Glomerales</taxon>
        <taxon>Glomeraceae</taxon>
        <taxon>Glomus</taxon>
    </lineage>
</organism>
<protein>
    <recommendedName>
        <fullName evidence="3">F-box domain-containing protein</fullName>
    </recommendedName>
</protein>